<keyword evidence="3" id="KW-1185">Reference proteome</keyword>
<evidence type="ECO:0000256" key="1">
    <source>
        <dbReference type="SAM" id="SignalP"/>
    </source>
</evidence>
<protein>
    <recommendedName>
        <fullName evidence="4">Ig-like domain-containing protein</fullName>
    </recommendedName>
</protein>
<proteinExistence type="predicted"/>
<gene>
    <name evidence="2" type="ORF">Cba03nite_37920</name>
</gene>
<organism evidence="2 3">
    <name type="scientific">Catellatospora bangladeshensis</name>
    <dbReference type="NCBI Taxonomy" id="310355"/>
    <lineage>
        <taxon>Bacteria</taxon>
        <taxon>Bacillati</taxon>
        <taxon>Actinomycetota</taxon>
        <taxon>Actinomycetes</taxon>
        <taxon>Micromonosporales</taxon>
        <taxon>Micromonosporaceae</taxon>
        <taxon>Catellatospora</taxon>
    </lineage>
</organism>
<dbReference type="EMBL" id="BONF01000020">
    <property type="protein sequence ID" value="GIF82443.1"/>
    <property type="molecule type" value="Genomic_DNA"/>
</dbReference>
<dbReference type="AlphaFoldDB" id="A0A8J3JPG1"/>
<comment type="caution">
    <text evidence="2">The sequence shown here is derived from an EMBL/GenBank/DDBJ whole genome shotgun (WGS) entry which is preliminary data.</text>
</comment>
<dbReference type="RefSeq" id="WP_203747680.1">
    <property type="nucleotide sequence ID" value="NZ_BONF01000020.1"/>
</dbReference>
<evidence type="ECO:0008006" key="4">
    <source>
        <dbReference type="Google" id="ProtNLM"/>
    </source>
</evidence>
<name>A0A8J3JPG1_9ACTN</name>
<feature type="chain" id="PRO_5035208736" description="Ig-like domain-containing protein" evidence="1">
    <location>
        <begin position="27"/>
        <end position="244"/>
    </location>
</feature>
<dbReference type="Proteomes" id="UP000601223">
    <property type="component" value="Unassembled WGS sequence"/>
</dbReference>
<evidence type="ECO:0000313" key="2">
    <source>
        <dbReference type="EMBL" id="GIF82443.1"/>
    </source>
</evidence>
<keyword evidence="1" id="KW-0732">Signal</keyword>
<sequence>MRTKATLLTLAAAVALGLSAVSPAYAVEPPQQEETVDEFTVHVDLYDETGTTVVSSFGYYPTSTLEDQGAAIEEQDVESTCQRPIYVPGGGDFAAKAKGVIAVDGPGTECPQYGSAAGAYIKATTSGCKTVTVGFTRKTLYGATQFRFQQSAYWCWKNNAITGTPSVTAWVSNTDGIHYVRSITWDKYFYQYKSGISKSGYVSQANLAIETCVVTYGCVWMEYPNIKIVPHGNGTYSWSWYNGD</sequence>
<accession>A0A8J3JPG1</accession>
<evidence type="ECO:0000313" key="3">
    <source>
        <dbReference type="Proteomes" id="UP000601223"/>
    </source>
</evidence>
<reference evidence="2 3" key="1">
    <citation type="submission" date="2021-01" db="EMBL/GenBank/DDBJ databases">
        <title>Whole genome shotgun sequence of Catellatospora bangladeshensis NBRC 107357.</title>
        <authorList>
            <person name="Komaki H."/>
            <person name="Tamura T."/>
        </authorList>
    </citation>
    <scope>NUCLEOTIDE SEQUENCE [LARGE SCALE GENOMIC DNA]</scope>
    <source>
        <strain evidence="2 3">NBRC 107357</strain>
    </source>
</reference>
<feature type="signal peptide" evidence="1">
    <location>
        <begin position="1"/>
        <end position="26"/>
    </location>
</feature>